<name>A0A5J5L1P2_9MICC</name>
<keyword evidence="3" id="KW-1185">Reference proteome</keyword>
<sequence>MCQLLWTVLLIVTSIVAVVQFPAREYAMFPLVILGLLSAPLVIVAWFAAPWGYLNATVQYQRIKHLRVVTATQAAIGGVALALVFNFDSDDESMSLLVSLLVWTATALFHFVPFWAQITMETPEHKKPYDTWRGFLGWLNEEFRRSGR</sequence>
<keyword evidence="1" id="KW-1133">Transmembrane helix</keyword>
<feature type="transmembrane region" description="Helical" evidence="1">
    <location>
        <begin position="27"/>
        <end position="54"/>
    </location>
</feature>
<reference evidence="2 3" key="1">
    <citation type="submission" date="2019-05" db="EMBL/GenBank/DDBJ databases">
        <title>Kocuria coralli sp. nov., a novel actinobacterium isolated from coral reef seawater.</title>
        <authorList>
            <person name="Li J."/>
        </authorList>
    </citation>
    <scope>NUCLEOTIDE SEQUENCE [LARGE SCALE GENOMIC DNA]</scope>
    <source>
        <strain evidence="2 3">SCSIO 13007</strain>
    </source>
</reference>
<keyword evidence="1" id="KW-0472">Membrane</keyword>
<dbReference type="EMBL" id="SZWF01000003">
    <property type="protein sequence ID" value="KAA9395125.1"/>
    <property type="molecule type" value="Genomic_DNA"/>
</dbReference>
<dbReference type="AlphaFoldDB" id="A0A5J5L1P2"/>
<protein>
    <submittedName>
        <fullName evidence="2">Uncharacterized protein</fullName>
    </submittedName>
</protein>
<evidence type="ECO:0000256" key="1">
    <source>
        <dbReference type="SAM" id="Phobius"/>
    </source>
</evidence>
<evidence type="ECO:0000313" key="2">
    <source>
        <dbReference type="EMBL" id="KAA9395125.1"/>
    </source>
</evidence>
<comment type="caution">
    <text evidence="2">The sequence shown here is derived from an EMBL/GenBank/DDBJ whole genome shotgun (WGS) entry which is preliminary data.</text>
</comment>
<dbReference type="Proteomes" id="UP000325957">
    <property type="component" value="Unassembled WGS sequence"/>
</dbReference>
<feature type="transmembrane region" description="Helical" evidence="1">
    <location>
        <begin position="66"/>
        <end position="87"/>
    </location>
</feature>
<proteinExistence type="predicted"/>
<dbReference type="RefSeq" id="WP_158033049.1">
    <property type="nucleotide sequence ID" value="NZ_ML708612.1"/>
</dbReference>
<keyword evidence="1" id="KW-0812">Transmembrane</keyword>
<feature type="transmembrane region" description="Helical" evidence="1">
    <location>
        <begin position="93"/>
        <end position="116"/>
    </location>
</feature>
<organism evidence="2 3">
    <name type="scientific">Kocuria coralli</name>
    <dbReference type="NCBI Taxonomy" id="1461025"/>
    <lineage>
        <taxon>Bacteria</taxon>
        <taxon>Bacillati</taxon>
        <taxon>Actinomycetota</taxon>
        <taxon>Actinomycetes</taxon>
        <taxon>Micrococcales</taxon>
        <taxon>Micrococcaceae</taxon>
        <taxon>Kocuria</taxon>
    </lineage>
</organism>
<accession>A0A5J5L1P2</accession>
<gene>
    <name evidence="2" type="ORF">FCK90_04280</name>
</gene>
<evidence type="ECO:0000313" key="3">
    <source>
        <dbReference type="Proteomes" id="UP000325957"/>
    </source>
</evidence>